<reference evidence="3 4" key="1">
    <citation type="submission" date="2014-12" db="EMBL/GenBank/DDBJ databases">
        <title>Draft genome sequences of 29 type strains of Enterococci.</title>
        <authorList>
            <person name="Zhong Z."/>
            <person name="Sun Z."/>
            <person name="Liu W."/>
            <person name="Zhang W."/>
            <person name="Zhang H."/>
        </authorList>
    </citation>
    <scope>NUCLEOTIDE SEQUENCE [LARGE SCALE GENOMIC DNA]</scope>
    <source>
        <strain evidence="3 4">DSM 17122</strain>
    </source>
</reference>
<name>A0A1L8TNB3_9ENTE</name>
<dbReference type="STRING" id="249189.RV04_GL001863"/>
<keyword evidence="1" id="KW-0413">Isomerase</keyword>
<proteinExistence type="predicted"/>
<dbReference type="EMBL" id="JXKQ01000005">
    <property type="protein sequence ID" value="OJG45574.1"/>
    <property type="molecule type" value="Genomic_DNA"/>
</dbReference>
<dbReference type="Pfam" id="PF01361">
    <property type="entry name" value="Tautomerase"/>
    <property type="match status" value="1"/>
</dbReference>
<protein>
    <recommendedName>
        <fullName evidence="2">4-oxalocrotonate tautomerase-like domain-containing protein</fullName>
    </recommendedName>
</protein>
<evidence type="ECO:0000256" key="1">
    <source>
        <dbReference type="ARBA" id="ARBA00023235"/>
    </source>
</evidence>
<keyword evidence="4" id="KW-1185">Reference proteome</keyword>
<gene>
    <name evidence="3" type="ORF">RV04_GL001863</name>
</gene>
<evidence type="ECO:0000313" key="3">
    <source>
        <dbReference type="EMBL" id="OJG45574.1"/>
    </source>
</evidence>
<dbReference type="InterPro" id="IPR014347">
    <property type="entry name" value="Tautomerase/MIF_sf"/>
</dbReference>
<evidence type="ECO:0000259" key="2">
    <source>
        <dbReference type="Pfam" id="PF01361"/>
    </source>
</evidence>
<feature type="domain" description="4-oxalocrotonate tautomerase-like" evidence="2">
    <location>
        <begin position="7"/>
        <end position="56"/>
    </location>
</feature>
<dbReference type="InterPro" id="IPR004370">
    <property type="entry name" value="4-OT-like_dom"/>
</dbReference>
<accession>A0A1L8TNB3</accession>
<sequence>MEEKNMPHLSVKLYPGRTPEVKQAFAEKLQDFVVKELNCEPNVVSVSFKEIEADQWNDVIEGETAGEEIVIKADF</sequence>
<organism evidence="3 4">
    <name type="scientific">Enterococcus hermanniensis</name>
    <dbReference type="NCBI Taxonomy" id="249189"/>
    <lineage>
        <taxon>Bacteria</taxon>
        <taxon>Bacillati</taxon>
        <taxon>Bacillota</taxon>
        <taxon>Bacilli</taxon>
        <taxon>Lactobacillales</taxon>
        <taxon>Enterococcaceae</taxon>
        <taxon>Enterococcus</taxon>
    </lineage>
</organism>
<comment type="caution">
    <text evidence="3">The sequence shown here is derived from an EMBL/GenBank/DDBJ whole genome shotgun (WGS) entry which is preliminary data.</text>
</comment>
<evidence type="ECO:0000313" key="4">
    <source>
        <dbReference type="Proteomes" id="UP000182077"/>
    </source>
</evidence>
<dbReference type="Proteomes" id="UP000182077">
    <property type="component" value="Unassembled WGS sequence"/>
</dbReference>
<dbReference type="AlphaFoldDB" id="A0A1L8TNB3"/>
<dbReference type="SUPFAM" id="SSF55331">
    <property type="entry name" value="Tautomerase/MIF"/>
    <property type="match status" value="1"/>
</dbReference>
<dbReference type="GO" id="GO:0016853">
    <property type="term" value="F:isomerase activity"/>
    <property type="evidence" value="ECO:0007669"/>
    <property type="project" value="UniProtKB-KW"/>
</dbReference>
<dbReference type="Gene3D" id="3.30.429.10">
    <property type="entry name" value="Macrophage Migration Inhibitory Factor"/>
    <property type="match status" value="1"/>
</dbReference>